<organism evidence="8 9">
    <name type="scientific">Sphaerotilus sulfidivorans</name>
    <dbReference type="NCBI Taxonomy" id="639200"/>
    <lineage>
        <taxon>Bacteria</taxon>
        <taxon>Pseudomonadati</taxon>
        <taxon>Pseudomonadota</taxon>
        <taxon>Betaproteobacteria</taxon>
        <taxon>Burkholderiales</taxon>
        <taxon>Sphaerotilaceae</taxon>
        <taxon>Sphaerotilus</taxon>
    </lineage>
</organism>
<dbReference type="PRINTS" id="PR00411">
    <property type="entry name" value="PNDRDTASEI"/>
</dbReference>
<dbReference type="Gene3D" id="3.30.1360.120">
    <property type="entry name" value="Probable tRNA modification gtpase trme, domain 1"/>
    <property type="match status" value="1"/>
</dbReference>
<evidence type="ECO:0000313" key="8">
    <source>
        <dbReference type="EMBL" id="QEN03026.1"/>
    </source>
</evidence>
<evidence type="ECO:0000313" key="7">
    <source>
        <dbReference type="EMBL" id="MET3604392.1"/>
    </source>
</evidence>
<comment type="similarity">
    <text evidence="1">Belongs to the GcvT family.</text>
</comment>
<dbReference type="Proteomes" id="UP000323522">
    <property type="component" value="Plasmid pSna507_unt10"/>
</dbReference>
<gene>
    <name evidence="7" type="ORF">ABIC99_002208</name>
    <name evidence="8" type="ORF">EWH46_19450</name>
</gene>
<dbReference type="InterPro" id="IPR006277">
    <property type="entry name" value="Sarcosine_oxidase_asu"/>
</dbReference>
<evidence type="ECO:0000313" key="9">
    <source>
        <dbReference type="Proteomes" id="UP000323522"/>
    </source>
</evidence>
<dbReference type="PANTHER" id="PTHR43757:SF2">
    <property type="entry name" value="AMINOMETHYLTRANSFERASE, MITOCHONDRIAL"/>
    <property type="match status" value="1"/>
</dbReference>
<dbReference type="InterPro" id="IPR027266">
    <property type="entry name" value="TrmE/GcvT-like"/>
</dbReference>
<evidence type="ECO:0000256" key="2">
    <source>
        <dbReference type="ARBA" id="ARBA00023002"/>
    </source>
</evidence>
<dbReference type="PRINTS" id="PR00368">
    <property type="entry name" value="FADPNR"/>
</dbReference>
<evidence type="ECO:0000259" key="4">
    <source>
        <dbReference type="Pfam" id="PF07992"/>
    </source>
</evidence>
<dbReference type="Pfam" id="PF08669">
    <property type="entry name" value="GCV_T_C"/>
    <property type="match status" value="1"/>
</dbReference>
<dbReference type="Gene3D" id="3.50.50.60">
    <property type="entry name" value="FAD/NAD(P)-binding domain"/>
    <property type="match status" value="2"/>
</dbReference>
<evidence type="ECO:0000259" key="6">
    <source>
        <dbReference type="Pfam" id="PF17806"/>
    </source>
</evidence>
<dbReference type="InterPro" id="IPR029043">
    <property type="entry name" value="GcvT/YgfZ_C"/>
</dbReference>
<dbReference type="SUPFAM" id="SSF103025">
    <property type="entry name" value="Folate-binding domain"/>
    <property type="match status" value="1"/>
</dbReference>
<dbReference type="SUPFAM" id="SSF51905">
    <property type="entry name" value="FAD/NAD(P)-binding domain"/>
    <property type="match status" value="1"/>
</dbReference>
<protein>
    <submittedName>
        <fullName evidence="7 8">Sarcosine oxidase subunit alpha</fullName>
        <ecNumber evidence="7">1.5.3.1</ecNumber>
    </submittedName>
</protein>
<dbReference type="Pfam" id="PF07992">
    <property type="entry name" value="Pyr_redox_2"/>
    <property type="match status" value="1"/>
</dbReference>
<dbReference type="Gene3D" id="3.10.20.440">
    <property type="entry name" value="2Fe-2S iron-sulphur cluster binding domain, sarcosine oxidase, alpha subunit, N-terminal domain"/>
    <property type="match status" value="1"/>
</dbReference>
<dbReference type="AlphaFoldDB" id="A0A5C1Q803"/>
<dbReference type="Pfam" id="PF13510">
    <property type="entry name" value="Fer2_4"/>
    <property type="match status" value="1"/>
</dbReference>
<keyword evidence="10" id="KW-1185">Reference proteome</keyword>
<dbReference type="InterPro" id="IPR036188">
    <property type="entry name" value="FAD/NAD-bd_sf"/>
</dbReference>
<evidence type="ECO:0000256" key="1">
    <source>
        <dbReference type="ARBA" id="ARBA00008609"/>
    </source>
</evidence>
<dbReference type="Pfam" id="PF01571">
    <property type="entry name" value="GCV_T"/>
    <property type="match status" value="1"/>
</dbReference>
<dbReference type="EMBL" id="JBEPLS010000007">
    <property type="protein sequence ID" value="MET3604392.1"/>
    <property type="molecule type" value="Genomic_DNA"/>
</dbReference>
<feature type="domain" description="Aminomethyltransferase C-terminal" evidence="5">
    <location>
        <begin position="907"/>
        <end position="993"/>
    </location>
</feature>
<dbReference type="SUPFAM" id="SSF101790">
    <property type="entry name" value="Aminomethyltransferase beta-barrel domain"/>
    <property type="match status" value="1"/>
</dbReference>
<evidence type="ECO:0000259" key="3">
    <source>
        <dbReference type="Pfam" id="PF01571"/>
    </source>
</evidence>
<geneLocation type="plasmid" evidence="8">
    <name>pSna507_unt10</name>
</geneLocation>
<dbReference type="PANTHER" id="PTHR43757">
    <property type="entry name" value="AMINOMETHYLTRANSFERASE"/>
    <property type="match status" value="1"/>
</dbReference>
<name>A0A5C1Q803_9BURK</name>
<feature type="domain" description="GCVT N-terminal" evidence="3">
    <location>
        <begin position="615"/>
        <end position="886"/>
    </location>
</feature>
<dbReference type="EC" id="1.5.3.1" evidence="7"/>
<dbReference type="RefSeq" id="WP_149505646.1">
    <property type="nucleotide sequence ID" value="NZ_CP035710.1"/>
</dbReference>
<dbReference type="InterPro" id="IPR042204">
    <property type="entry name" value="2Fe-2S-bd_N"/>
</dbReference>
<sequence length="1001" mass="108681">MTARRVDIAGTRIDRRRPVRFQFDGEALSGFAGDTLASALLASGKLRLARSFKYGRPRGLIGAGPEEPNALVQMEEGAHTVPNIKATQAELYEGLKAGSTSGWPSLDFDLKAVIGSASRFMPAGFYSKTFKWPRSFWPAYEAVIRKFAGFGSAPVEPDPEHYDHLYHHVDVLVVGGGAAGLLAALQAGRAGLKTILVDEQNEPGGWLLSDPGANIDGRDRDAFLAATLAELAAMPHVTCLSRTTAFGLYQDNLVLAVELMQDHLPIGTRDPHLPRQRQHKIRAHQVVLATGAIERPLVFGNNDLPGVMTVSAGQTFLRRYGVRVGDTVVVTGTSDLIYDAANALAAAGARVHVVDPRHNGFARRLEAGITVHQGFAVAEARGRSQVRAARLVKLHPDRDEVAGSGPTIRCDALLSSGGLSPTVHLFCHDGRRPTWDERVAAFVAPRQGREGVACVGAVTGAFELQESLAQTTEAMQQVLRLLGTPALLAAPVCRSAPRQGARPMFRVPDGRPEGTGAKAFVDYQNDVTAADIELSIRENWQHIEHVKRFTALGFGTDQGKLSNVNGFVIAARALKRPVAEVSTTTYRPAYTPVSLGALAGTMEGETFDPVRTTAIHASHVARQAELEPVGNWMRPWYFPKKGEDMHAAVARECRAARSGVAVMDASTLGKIQIDGPDAREFLNRVYANAWSQLAPGKCRYGLMLDENGMVMDDGVTACIHDQQFYMTTTTGGAAKVLNWLERWHQTEWPELRVWMTSVTDHWSTVALVGPKSRQVLARLCKDIDLSPEKFKFMDWRAGTVAGLPCRVFRISFSGEVSYELNVESGYGQALWEAVMEAGADFDITPYGTESMHVLRAEKGFIIVGQDTDGSMSPHDLAMGWAVSTKKKYSFLGQRSLSRSDTARTDRKQLVGLMPEDPALVLAEGAQILESTDTSQTPTPMLGHVTSSYLSPELGRSIAMAVVRGGAQREGQRLFAMAGGRITPVKVVSPVFVDPKGERQHA</sequence>
<dbReference type="InterPro" id="IPR041117">
    <property type="entry name" value="SoxA_A3"/>
</dbReference>
<dbReference type="PIRSF" id="PIRSF037980">
    <property type="entry name" value="SoxA"/>
    <property type="match status" value="1"/>
</dbReference>
<dbReference type="EMBL" id="CP035710">
    <property type="protein sequence ID" value="QEN03026.1"/>
    <property type="molecule type" value="Genomic_DNA"/>
</dbReference>
<reference evidence="7 10" key="2">
    <citation type="submission" date="2024-06" db="EMBL/GenBank/DDBJ databases">
        <title>Genomic Encyclopedia of Type Strains, Phase IV (KMG-IV): sequencing the most valuable type-strain genomes for metagenomic binning, comparative biology and taxonomic classification.</title>
        <authorList>
            <person name="Goeker M."/>
        </authorList>
    </citation>
    <scope>NUCLEOTIDE SEQUENCE [LARGE SCALE GENOMIC DNA]</scope>
    <source>
        <strain evidence="7 10">D-501</strain>
    </source>
</reference>
<proteinExistence type="inferred from homology"/>
<dbReference type="GO" id="GO:0008115">
    <property type="term" value="F:sarcosine oxidase activity"/>
    <property type="evidence" value="ECO:0007669"/>
    <property type="project" value="UniProtKB-EC"/>
</dbReference>
<dbReference type="KEGG" id="snn:EWH46_19450"/>
<keyword evidence="2 7" id="KW-0560">Oxidoreductase</keyword>
<reference evidence="8 9" key="1">
    <citation type="submission" date="2019-02" db="EMBL/GenBank/DDBJ databases">
        <title>Complete Genome Sequence and Methylome Analysis of Sphaerotilus natans subsp. sulfidivorans D-507.</title>
        <authorList>
            <person name="Fomenkov A."/>
            <person name="Gridneva E."/>
            <person name="Smolyakov D."/>
            <person name="Dubinina G."/>
            <person name="Vincze T."/>
            <person name="Grabovich M."/>
            <person name="Roberts R.J."/>
        </authorList>
    </citation>
    <scope>NUCLEOTIDE SEQUENCE [LARGE SCALE GENOMIC DNA]</scope>
    <source>
        <strain evidence="8 9">D-507</strain>
        <plasmid evidence="9">psna507_unt10</plasmid>
        <plasmid evidence="8">pSna507_unt10</plasmid>
    </source>
</reference>
<dbReference type="InterPro" id="IPR028896">
    <property type="entry name" value="GcvT/YgfZ/DmdA"/>
</dbReference>
<dbReference type="InterPro" id="IPR023753">
    <property type="entry name" value="FAD/NAD-binding_dom"/>
</dbReference>
<accession>A0A5C1Q803</accession>
<evidence type="ECO:0000259" key="5">
    <source>
        <dbReference type="Pfam" id="PF08669"/>
    </source>
</evidence>
<dbReference type="InterPro" id="IPR013977">
    <property type="entry name" value="GcvT_C"/>
</dbReference>
<dbReference type="Pfam" id="PF17806">
    <property type="entry name" value="SO_alpha_A3"/>
    <property type="match status" value="1"/>
</dbReference>
<feature type="domain" description="FAD/NAD(P)-binding" evidence="4">
    <location>
        <begin position="170"/>
        <end position="477"/>
    </location>
</feature>
<dbReference type="InterPro" id="IPR006222">
    <property type="entry name" value="GCVT_N"/>
</dbReference>
<dbReference type="GO" id="GO:0046653">
    <property type="term" value="P:tetrahydrofolate metabolic process"/>
    <property type="evidence" value="ECO:0007669"/>
    <property type="project" value="InterPro"/>
</dbReference>
<evidence type="ECO:0000313" key="10">
    <source>
        <dbReference type="Proteomes" id="UP001549111"/>
    </source>
</evidence>
<dbReference type="OrthoDB" id="5287468at2"/>
<geneLocation type="plasmid" evidence="9">
    <name>psna507_unt10</name>
</geneLocation>
<dbReference type="NCBIfam" id="TIGR01372">
    <property type="entry name" value="soxA"/>
    <property type="match status" value="1"/>
</dbReference>
<feature type="domain" description="SoxA A3" evidence="6">
    <location>
        <begin position="518"/>
        <end position="600"/>
    </location>
</feature>
<dbReference type="Proteomes" id="UP001549111">
    <property type="component" value="Unassembled WGS sequence"/>
</dbReference>
<keyword evidence="8" id="KW-0614">Plasmid</keyword>